<name>A0A1V0N4S5_9ARCH</name>
<reference evidence="2 4" key="2">
    <citation type="submission" date="2020-05" db="EMBL/GenBank/DDBJ databases">
        <authorList>
            <person name="Zhang R."/>
        </authorList>
    </citation>
    <scope>NUCLEOTIDE SEQUENCE [LARGE SCALE GENOMIC DNA]</scope>
    <source>
        <strain evidence="2 4">DSM 28986</strain>
    </source>
</reference>
<dbReference type="Proteomes" id="UP000192050">
    <property type="component" value="Chromosome"/>
</dbReference>
<protein>
    <submittedName>
        <fullName evidence="1">Uncharacterized protein</fullName>
    </submittedName>
</protein>
<gene>
    <name evidence="1" type="ORF">FAD_1236</name>
    <name evidence="2" type="ORF">HLB00_06065</name>
</gene>
<evidence type="ECO:0000313" key="4">
    <source>
        <dbReference type="Proteomes" id="UP000546917"/>
    </source>
</evidence>
<evidence type="ECO:0000313" key="2">
    <source>
        <dbReference type="EMBL" id="NOL60397.1"/>
    </source>
</evidence>
<dbReference type="RefSeq" id="WP_019841360.1">
    <property type="nucleotide sequence ID" value="NZ_CP015363.1"/>
</dbReference>
<dbReference type="KEGG" id="fai:FAD_1236"/>
<dbReference type="AlphaFoldDB" id="A0A1V0N4S5"/>
<dbReference type="GeneID" id="16024464"/>
<proteinExistence type="predicted"/>
<accession>A0A1V0N4S5</accession>
<sequence length="114" mass="13727">MMSVSPRKGMFIPKRATFVRKRKHSSRERFEPGYLTKEKQKMKAEKDNITNLRKALNKCGARMDCARKAIKRSRICRHNFEEIESGYHKVIRVYLRNGGYIHLENDRWIYHKKE</sequence>
<keyword evidence="3" id="KW-1185">Reference proteome</keyword>
<evidence type="ECO:0000313" key="1">
    <source>
        <dbReference type="EMBL" id="ARD85107.1"/>
    </source>
</evidence>
<dbReference type="OrthoDB" id="56732at2157"/>
<dbReference type="EMBL" id="CP015363">
    <property type="protein sequence ID" value="ARD85107.1"/>
    <property type="molecule type" value="Genomic_DNA"/>
</dbReference>
<organism evidence="1 3">
    <name type="scientific">Ferroplasma acidiphilum</name>
    <dbReference type="NCBI Taxonomy" id="74969"/>
    <lineage>
        <taxon>Archaea</taxon>
        <taxon>Methanobacteriati</taxon>
        <taxon>Thermoplasmatota</taxon>
        <taxon>Thermoplasmata</taxon>
        <taxon>Thermoplasmatales</taxon>
        <taxon>Ferroplasmaceae</taxon>
        <taxon>Ferroplasma</taxon>
    </lineage>
</organism>
<dbReference type="Proteomes" id="UP000546917">
    <property type="component" value="Unassembled WGS sequence"/>
</dbReference>
<dbReference type="EMBL" id="JABGBP010000206">
    <property type="protein sequence ID" value="NOL60397.1"/>
    <property type="molecule type" value="Genomic_DNA"/>
</dbReference>
<reference evidence="1 3" key="1">
    <citation type="submission" date="2011-10" db="EMBL/GenBank/DDBJ databases">
        <title>Metabolic and evolutionary patterns in the extreme acidophile Ferroplasma acidiphilum.</title>
        <authorList>
            <person name="Golyshina O.V."/>
            <person name="Kozyavkin S.A."/>
            <person name="Tatusov R.L."/>
            <person name="Slesarev A.I."/>
            <person name="Golyshin P.N."/>
        </authorList>
    </citation>
    <scope>NUCLEOTIDE SEQUENCE [LARGE SCALE GENOMIC DNA]</scope>
    <source>
        <strain evidence="1">Berkeley</strain>
        <strain evidence="3">Y</strain>
    </source>
</reference>
<evidence type="ECO:0000313" key="3">
    <source>
        <dbReference type="Proteomes" id="UP000192050"/>
    </source>
</evidence>